<proteinExistence type="predicted"/>
<protein>
    <submittedName>
        <fullName evidence="1">Uncharacterized protein</fullName>
    </submittedName>
</protein>
<keyword evidence="2" id="KW-1185">Reference proteome</keyword>
<comment type="caution">
    <text evidence="1">The sequence shown here is derived from an EMBL/GenBank/DDBJ whole genome shotgun (WGS) entry which is preliminary data.</text>
</comment>
<evidence type="ECO:0000313" key="2">
    <source>
        <dbReference type="Proteomes" id="UP001153069"/>
    </source>
</evidence>
<dbReference type="Proteomes" id="UP001153069">
    <property type="component" value="Unassembled WGS sequence"/>
</dbReference>
<gene>
    <name evidence="1" type="ORF">SEMRO_86_G045710.1</name>
</gene>
<dbReference type="EMBL" id="CAICTM010000085">
    <property type="protein sequence ID" value="CAB9500551.1"/>
    <property type="molecule type" value="Genomic_DNA"/>
</dbReference>
<evidence type="ECO:0000313" key="1">
    <source>
        <dbReference type="EMBL" id="CAB9500551.1"/>
    </source>
</evidence>
<name>A0A9N8DH57_9STRA</name>
<sequence length="183" mass="19974">MSSDSVATGSGTGTSDAAATAAVAAAEAATANCSANPTANSLLLAGNDIWIELILPSVGIGQYTFVGAVNKKMNQLYKEYCEIELKKNPTRVIVDGGWFPPTSRAAEITDTFYGETFCNQPRTEYWFRDNSDHKKPRHRQVCQKIAKVGNIMVMQWALQQGFPWEKRTCAAAAQMVIWNCSNG</sequence>
<reference evidence="1" key="1">
    <citation type="submission" date="2020-06" db="EMBL/GenBank/DDBJ databases">
        <authorList>
            <consortium name="Plant Systems Biology data submission"/>
        </authorList>
    </citation>
    <scope>NUCLEOTIDE SEQUENCE</scope>
    <source>
        <strain evidence="1">D6</strain>
    </source>
</reference>
<dbReference type="AlphaFoldDB" id="A0A9N8DH57"/>
<accession>A0A9N8DH57</accession>
<organism evidence="1 2">
    <name type="scientific">Seminavis robusta</name>
    <dbReference type="NCBI Taxonomy" id="568900"/>
    <lineage>
        <taxon>Eukaryota</taxon>
        <taxon>Sar</taxon>
        <taxon>Stramenopiles</taxon>
        <taxon>Ochrophyta</taxon>
        <taxon>Bacillariophyta</taxon>
        <taxon>Bacillariophyceae</taxon>
        <taxon>Bacillariophycidae</taxon>
        <taxon>Naviculales</taxon>
        <taxon>Naviculaceae</taxon>
        <taxon>Seminavis</taxon>
    </lineage>
</organism>